<dbReference type="EMBL" id="CP147404">
    <property type="protein sequence ID" value="WXB92358.1"/>
    <property type="molecule type" value="Genomic_DNA"/>
</dbReference>
<dbReference type="InterPro" id="IPR011006">
    <property type="entry name" value="CheY-like_superfamily"/>
</dbReference>
<dbReference type="InterPro" id="IPR029787">
    <property type="entry name" value="Nucleotide_cyclase"/>
</dbReference>
<keyword evidence="4" id="KW-1185">Reference proteome</keyword>
<dbReference type="Proteomes" id="UP001387364">
    <property type="component" value="Chromosome"/>
</dbReference>
<dbReference type="RefSeq" id="WP_338750775.1">
    <property type="nucleotide sequence ID" value="NZ_CP147404.1"/>
</dbReference>
<proteinExistence type="predicted"/>
<evidence type="ECO:0000259" key="2">
    <source>
        <dbReference type="PROSITE" id="PS50110"/>
    </source>
</evidence>
<dbReference type="Gene3D" id="3.30.70.270">
    <property type="match status" value="1"/>
</dbReference>
<reference evidence="3 4" key="1">
    <citation type="submission" date="2024-02" db="EMBL/GenBank/DDBJ databases">
        <title>Seven novel Bacillus-like species.</title>
        <authorList>
            <person name="Liu G."/>
        </authorList>
    </citation>
    <scope>NUCLEOTIDE SEQUENCE [LARGE SCALE GENOMIC DNA]</scope>
    <source>
        <strain evidence="3 4">FJAT-52991</strain>
    </source>
</reference>
<feature type="domain" description="Response regulatory" evidence="2">
    <location>
        <begin position="291"/>
        <end position="414"/>
    </location>
</feature>
<gene>
    <name evidence="3" type="ORF">WDJ61_13990</name>
</gene>
<keyword evidence="1" id="KW-0597">Phosphoprotein</keyword>
<organism evidence="3 4">
    <name type="scientific">Bacillus kandeliae</name>
    <dbReference type="NCBI Taxonomy" id="3129297"/>
    <lineage>
        <taxon>Bacteria</taxon>
        <taxon>Bacillati</taxon>
        <taxon>Bacillota</taxon>
        <taxon>Bacilli</taxon>
        <taxon>Bacillales</taxon>
        <taxon>Bacillaceae</taxon>
        <taxon>Bacillus</taxon>
    </lineage>
</organism>
<dbReference type="InterPro" id="IPR001789">
    <property type="entry name" value="Sig_transdc_resp-reg_receiver"/>
</dbReference>
<dbReference type="Gene3D" id="3.40.50.2300">
    <property type="match status" value="1"/>
</dbReference>
<evidence type="ECO:0000313" key="3">
    <source>
        <dbReference type="EMBL" id="WXB92358.1"/>
    </source>
</evidence>
<dbReference type="InterPro" id="IPR043128">
    <property type="entry name" value="Rev_trsase/Diguanyl_cyclase"/>
</dbReference>
<accession>A0ABZ2N433</accession>
<name>A0ABZ2N433_9BACI</name>
<evidence type="ECO:0000313" key="4">
    <source>
        <dbReference type="Proteomes" id="UP001387364"/>
    </source>
</evidence>
<evidence type="ECO:0000256" key="1">
    <source>
        <dbReference type="PROSITE-ProRule" id="PRU00169"/>
    </source>
</evidence>
<feature type="modified residue" description="4-aspartylphosphate" evidence="1">
    <location>
        <position position="347"/>
    </location>
</feature>
<protein>
    <recommendedName>
        <fullName evidence="2">Response regulatory domain-containing protein</fullName>
    </recommendedName>
</protein>
<sequence length="418" mass="48563">MHTALKLYVIVNMDKNGEILWLNDPLSRQVISSLPLADEAVTMVDFSQLHDQEIIKQALVICYAHQTESVDAPFDQLFIDLAKVNNTDIVAFVSSVEEEMDALTNGATATIMINEPLLMNKKLNKIIEMRRAFQSRIFDYATPAYSRSMLPFIIQQCLSDERQKNHLFSVALCQIDHLTEESQQTFVQFFQRQLRKKDLIIRWNHQQFILILFNMKQEMLSNVFDRILAPYEKDFSARIIGSEMVSPADSLESFVEKLQLELSSIEVSDEPTVTFHPFAHILNEDEKEKYRIAIIQNDAFTKSLLVKYVERLESRRYTFEIYSFNNGQEFFNSPQSRSYDPYVLIIDTKAAQLGAVEFVKKLRASYPKHQYSVFSLMNRTNDSELIELLAHDISDHIVKPFSIDEFLTKLKRIIEGDR</sequence>
<dbReference type="PROSITE" id="PS50110">
    <property type="entry name" value="RESPONSE_REGULATORY"/>
    <property type="match status" value="1"/>
</dbReference>
<dbReference type="SUPFAM" id="SSF52172">
    <property type="entry name" value="CheY-like"/>
    <property type="match status" value="1"/>
</dbReference>
<dbReference type="SUPFAM" id="SSF55073">
    <property type="entry name" value="Nucleotide cyclase"/>
    <property type="match status" value="1"/>
</dbReference>